<evidence type="ECO:0000256" key="1">
    <source>
        <dbReference type="SAM" id="MobiDB-lite"/>
    </source>
</evidence>
<reference evidence="2" key="1">
    <citation type="submission" date="2022-07" db="EMBL/GenBank/DDBJ databases">
        <title>Genome Sequence of Leucocoprinus birnbaumii.</title>
        <authorList>
            <person name="Buettner E."/>
        </authorList>
    </citation>
    <scope>NUCLEOTIDE SEQUENCE</scope>
    <source>
        <strain evidence="2">VT141</strain>
    </source>
</reference>
<keyword evidence="3" id="KW-1185">Reference proteome</keyword>
<organism evidence="2 3">
    <name type="scientific">Leucocoprinus birnbaumii</name>
    <dbReference type="NCBI Taxonomy" id="56174"/>
    <lineage>
        <taxon>Eukaryota</taxon>
        <taxon>Fungi</taxon>
        <taxon>Dikarya</taxon>
        <taxon>Basidiomycota</taxon>
        <taxon>Agaricomycotina</taxon>
        <taxon>Agaricomycetes</taxon>
        <taxon>Agaricomycetidae</taxon>
        <taxon>Agaricales</taxon>
        <taxon>Agaricineae</taxon>
        <taxon>Agaricaceae</taxon>
        <taxon>Leucocoprinus</taxon>
    </lineage>
</organism>
<sequence>MVQMGEQAKYLLATVEVLLEAFELDIGAGTKAQQLGYTALVGSFHGHTHNHLCQLSNHATYVEGLGLKDLEGCTFLINNYKQALGILTSEPTVMAVLKEHHIDNASIFTKWLAEECEHLQGLSKEPVKETLEMKYYHHLVNLEECWANVTDQTSNQDSAKWKNAKAMVEKKDYQQCLDKLEGLVISQVFELSKMNMSQSGYKLRNHVAKALCTQSKAMKSSLEHYNKAAENMQLLRPTLTWEEVVKMNNNSSAQETRIAQIDSDLAYQAQCYQLEQTQYGQLHVHKFKKLNTMAGFTGTLVPGIPIDKSLVLNIDVTSVLAPPDQIPDGGAPADDQQDEDNVEGAEADELQDCLETLLTVSY</sequence>
<dbReference type="EMBL" id="JANIEX010000639">
    <property type="protein sequence ID" value="KAJ3564681.1"/>
    <property type="molecule type" value="Genomic_DNA"/>
</dbReference>
<feature type="compositionally biased region" description="Acidic residues" evidence="1">
    <location>
        <begin position="335"/>
        <end position="346"/>
    </location>
</feature>
<evidence type="ECO:0000313" key="2">
    <source>
        <dbReference type="EMBL" id="KAJ3564681.1"/>
    </source>
</evidence>
<dbReference type="AlphaFoldDB" id="A0AAD5VN21"/>
<dbReference type="Pfam" id="PF18758">
    <property type="entry name" value="KDZ"/>
    <property type="match status" value="1"/>
</dbReference>
<evidence type="ECO:0000313" key="3">
    <source>
        <dbReference type="Proteomes" id="UP001213000"/>
    </source>
</evidence>
<dbReference type="Proteomes" id="UP001213000">
    <property type="component" value="Unassembled WGS sequence"/>
</dbReference>
<comment type="caution">
    <text evidence="2">The sequence shown here is derived from an EMBL/GenBank/DDBJ whole genome shotgun (WGS) entry which is preliminary data.</text>
</comment>
<gene>
    <name evidence="2" type="ORF">NP233_g8139</name>
</gene>
<protein>
    <submittedName>
        <fullName evidence="2">Uncharacterized protein</fullName>
    </submittedName>
</protein>
<accession>A0AAD5VN21</accession>
<proteinExistence type="predicted"/>
<dbReference type="InterPro" id="IPR040521">
    <property type="entry name" value="KDZ"/>
</dbReference>
<feature type="region of interest" description="Disordered" evidence="1">
    <location>
        <begin position="322"/>
        <end position="346"/>
    </location>
</feature>
<name>A0AAD5VN21_9AGAR</name>